<organism evidence="2">
    <name type="scientific">marine metagenome</name>
    <dbReference type="NCBI Taxonomy" id="408172"/>
    <lineage>
        <taxon>unclassified sequences</taxon>
        <taxon>metagenomes</taxon>
        <taxon>ecological metagenomes</taxon>
    </lineage>
</organism>
<sequence length="357" mass="40452">VNVAFTIRLSNLNKLEGPLVGEWEDRISAYIISSFTTDSDCLQESKHRVMTSRADDIFRVSWTLSCNQMLEEIKTNVFFDRDPTHSHIARYIYDSNLSTEKLFTTQTKTWNLKDIYSSKESSVNSSFKEYVLLGIKHISTGYDHLAFLFGLLLLNQRLKRLVLAITGFTLGHSLTLSLAVLDLVRPVNSFIEALIGFSIALLGLEFLIRHSKSNSTYVKNISYFLFLFLLLYFIFSGGSNSLGLVGLFVFSFCYLTLVSKNLSSFFSLFIASIFGLIHGFGFGGFLFEVGFSEDNILKTLFGFNLGVEIGQLMAMSLFILIIFGISKLDIKNKEYINPLLATFLVTLGTYWFVYRVI</sequence>
<protein>
    <recommendedName>
        <fullName evidence="3">HupE/UreJ protein</fullName>
    </recommendedName>
</protein>
<keyword evidence="1" id="KW-0812">Transmembrane</keyword>
<feature type="transmembrane region" description="Helical" evidence="1">
    <location>
        <begin position="265"/>
        <end position="287"/>
    </location>
</feature>
<feature type="transmembrane region" description="Helical" evidence="1">
    <location>
        <begin position="335"/>
        <end position="354"/>
    </location>
</feature>
<name>A0A381PZY3_9ZZZZ</name>
<gene>
    <name evidence="2" type="ORF">METZ01_LOCUS25470</name>
</gene>
<dbReference type="InterPro" id="IPR032809">
    <property type="entry name" value="Put_HupE_UreJ"/>
</dbReference>
<feature type="transmembrane region" description="Helical" evidence="1">
    <location>
        <begin position="161"/>
        <end position="181"/>
    </location>
</feature>
<feature type="non-terminal residue" evidence="2">
    <location>
        <position position="1"/>
    </location>
</feature>
<dbReference type="Pfam" id="PF13795">
    <property type="entry name" value="HupE_UreJ_2"/>
    <property type="match status" value="2"/>
</dbReference>
<dbReference type="EMBL" id="UINC01001152">
    <property type="protein sequence ID" value="SUZ72616.1"/>
    <property type="molecule type" value="Genomic_DNA"/>
</dbReference>
<dbReference type="AlphaFoldDB" id="A0A381PZY3"/>
<keyword evidence="1" id="KW-0472">Membrane</keyword>
<accession>A0A381PZY3</accession>
<proteinExistence type="predicted"/>
<feature type="transmembrane region" description="Helical" evidence="1">
    <location>
        <begin position="187"/>
        <end position="208"/>
    </location>
</feature>
<reference evidence="2" key="1">
    <citation type="submission" date="2018-05" db="EMBL/GenBank/DDBJ databases">
        <authorList>
            <person name="Lanie J.A."/>
            <person name="Ng W.-L."/>
            <person name="Kazmierczak K.M."/>
            <person name="Andrzejewski T.M."/>
            <person name="Davidsen T.M."/>
            <person name="Wayne K.J."/>
            <person name="Tettelin H."/>
            <person name="Glass J.I."/>
            <person name="Rusch D."/>
            <person name="Podicherti R."/>
            <person name="Tsui H.-C.T."/>
            <person name="Winkler M.E."/>
        </authorList>
    </citation>
    <scope>NUCLEOTIDE SEQUENCE</scope>
</reference>
<keyword evidence="1" id="KW-1133">Transmembrane helix</keyword>
<feature type="transmembrane region" description="Helical" evidence="1">
    <location>
        <begin position="299"/>
        <end position="323"/>
    </location>
</feature>
<evidence type="ECO:0008006" key="3">
    <source>
        <dbReference type="Google" id="ProtNLM"/>
    </source>
</evidence>
<evidence type="ECO:0000256" key="1">
    <source>
        <dbReference type="SAM" id="Phobius"/>
    </source>
</evidence>
<evidence type="ECO:0000313" key="2">
    <source>
        <dbReference type="EMBL" id="SUZ72616.1"/>
    </source>
</evidence>